<keyword evidence="1" id="KW-0732">Signal</keyword>
<evidence type="ECO:0000256" key="1">
    <source>
        <dbReference type="SAM" id="SignalP"/>
    </source>
</evidence>
<feature type="signal peptide" evidence="1">
    <location>
        <begin position="1"/>
        <end position="26"/>
    </location>
</feature>
<comment type="caution">
    <text evidence="2">The sequence shown here is derived from an EMBL/GenBank/DDBJ whole genome shotgun (WGS) entry which is preliminary data.</text>
</comment>
<dbReference type="AlphaFoldDB" id="A0A839IW91"/>
<feature type="chain" id="PRO_5032836121" description="Apolipoprotein A-II" evidence="1">
    <location>
        <begin position="27"/>
        <end position="143"/>
    </location>
</feature>
<reference evidence="2 3" key="1">
    <citation type="submission" date="2020-08" db="EMBL/GenBank/DDBJ databases">
        <title>Oceanospirillum sp. nov. isolated from marine sediment.</title>
        <authorList>
            <person name="Ji X."/>
        </authorList>
    </citation>
    <scope>NUCLEOTIDE SEQUENCE [LARGE SCALE GENOMIC DNA]</scope>
    <source>
        <strain evidence="2 3">D5</strain>
    </source>
</reference>
<evidence type="ECO:0008006" key="4">
    <source>
        <dbReference type="Google" id="ProtNLM"/>
    </source>
</evidence>
<proteinExistence type="predicted"/>
<dbReference type="Proteomes" id="UP000565262">
    <property type="component" value="Unassembled WGS sequence"/>
</dbReference>
<evidence type="ECO:0000313" key="3">
    <source>
        <dbReference type="Proteomes" id="UP000565262"/>
    </source>
</evidence>
<evidence type="ECO:0000313" key="2">
    <source>
        <dbReference type="EMBL" id="MBB1489683.1"/>
    </source>
</evidence>
<organism evidence="2 3">
    <name type="scientific">Oceanospirillum sediminis</name>
    <dbReference type="NCBI Taxonomy" id="2760088"/>
    <lineage>
        <taxon>Bacteria</taxon>
        <taxon>Pseudomonadati</taxon>
        <taxon>Pseudomonadota</taxon>
        <taxon>Gammaproteobacteria</taxon>
        <taxon>Oceanospirillales</taxon>
        <taxon>Oceanospirillaceae</taxon>
        <taxon>Oceanospirillum</taxon>
    </lineage>
</organism>
<gene>
    <name evidence="2" type="ORF">H4O21_24035</name>
</gene>
<name>A0A839IW91_9GAMM</name>
<accession>A0A839IW91</accession>
<keyword evidence="3" id="KW-1185">Reference proteome</keyword>
<sequence>MNAKYALALILTLQVSMCLCDLPTPAADLVEKYDGMKAVFYQRILNAYAKLQAAAAPMIEQAGTSERATAAKDYMETLQTKPEFQALVKVAANVGQEAGPIIDKARTTLLGLYGHYVRPRFGNQLSDAIDGIKVYLDQYLPAQ</sequence>
<dbReference type="EMBL" id="JACJFM010000091">
    <property type="protein sequence ID" value="MBB1489683.1"/>
    <property type="molecule type" value="Genomic_DNA"/>
</dbReference>
<protein>
    <recommendedName>
        <fullName evidence="4">Apolipoprotein A-II</fullName>
    </recommendedName>
</protein>